<evidence type="ECO:0000313" key="2">
    <source>
        <dbReference type="EMBL" id="KAF1961758.1"/>
    </source>
</evidence>
<feature type="region of interest" description="Disordered" evidence="1">
    <location>
        <begin position="57"/>
        <end position="79"/>
    </location>
</feature>
<reference evidence="2" key="1">
    <citation type="journal article" date="2020" name="Stud. Mycol.">
        <title>101 Dothideomycetes genomes: a test case for predicting lifestyles and emergence of pathogens.</title>
        <authorList>
            <person name="Haridas S."/>
            <person name="Albert R."/>
            <person name="Binder M."/>
            <person name="Bloem J."/>
            <person name="Labutti K."/>
            <person name="Salamov A."/>
            <person name="Andreopoulos B."/>
            <person name="Baker S."/>
            <person name="Barry K."/>
            <person name="Bills G."/>
            <person name="Bluhm B."/>
            <person name="Cannon C."/>
            <person name="Castanera R."/>
            <person name="Culley D."/>
            <person name="Daum C."/>
            <person name="Ezra D."/>
            <person name="Gonzalez J."/>
            <person name="Henrissat B."/>
            <person name="Kuo A."/>
            <person name="Liang C."/>
            <person name="Lipzen A."/>
            <person name="Lutzoni F."/>
            <person name="Magnuson J."/>
            <person name="Mondo S."/>
            <person name="Nolan M."/>
            <person name="Ohm R."/>
            <person name="Pangilinan J."/>
            <person name="Park H.-J."/>
            <person name="Ramirez L."/>
            <person name="Alfaro M."/>
            <person name="Sun H."/>
            <person name="Tritt A."/>
            <person name="Yoshinaga Y."/>
            <person name="Zwiers L.-H."/>
            <person name="Turgeon B."/>
            <person name="Goodwin S."/>
            <person name="Spatafora J."/>
            <person name="Crous P."/>
            <person name="Grigoriev I."/>
        </authorList>
    </citation>
    <scope>NUCLEOTIDE SEQUENCE</scope>
    <source>
        <strain evidence="2">CBS 675.92</strain>
    </source>
</reference>
<name>A0A6A5UAJ7_9PLEO</name>
<gene>
    <name evidence="2" type="ORF">CC80DRAFT_197304</name>
</gene>
<evidence type="ECO:0000256" key="1">
    <source>
        <dbReference type="SAM" id="MobiDB-lite"/>
    </source>
</evidence>
<dbReference type="Proteomes" id="UP000800035">
    <property type="component" value="Unassembled WGS sequence"/>
</dbReference>
<sequence length="186" mass="21756">MTVYLRHVSRAHVVRDLDALLMSIYPTTTYPLARNRALQPYPDHDLRIKNAGTTVSSSHACLTRTRGGGQSSKPTQSTEFREHLMVPKRFPEHGIDKEEFSTSLSRLRHARWKYTRESHATHSTLKDDVEPRCPYRTTYVPSARGIDSEYTDRTWNWCYDATRLHPHRRQVRLVNRLQRERSTQAP</sequence>
<dbReference type="AlphaFoldDB" id="A0A6A5UAJ7"/>
<proteinExistence type="predicted"/>
<dbReference type="EMBL" id="ML976980">
    <property type="protein sequence ID" value="KAF1961758.1"/>
    <property type="molecule type" value="Genomic_DNA"/>
</dbReference>
<keyword evidence="3" id="KW-1185">Reference proteome</keyword>
<protein>
    <submittedName>
        <fullName evidence="2">Uncharacterized protein</fullName>
    </submittedName>
</protein>
<accession>A0A6A5UAJ7</accession>
<evidence type="ECO:0000313" key="3">
    <source>
        <dbReference type="Proteomes" id="UP000800035"/>
    </source>
</evidence>
<organism evidence="2 3">
    <name type="scientific">Byssothecium circinans</name>
    <dbReference type="NCBI Taxonomy" id="147558"/>
    <lineage>
        <taxon>Eukaryota</taxon>
        <taxon>Fungi</taxon>
        <taxon>Dikarya</taxon>
        <taxon>Ascomycota</taxon>
        <taxon>Pezizomycotina</taxon>
        <taxon>Dothideomycetes</taxon>
        <taxon>Pleosporomycetidae</taxon>
        <taxon>Pleosporales</taxon>
        <taxon>Massarineae</taxon>
        <taxon>Massarinaceae</taxon>
        <taxon>Byssothecium</taxon>
    </lineage>
</organism>